<evidence type="ECO:0000313" key="2">
    <source>
        <dbReference type="Proteomes" id="UP000178429"/>
    </source>
</evidence>
<accession>A0A1F8BXA6</accession>
<dbReference type="EMBL" id="MGHL01000019">
    <property type="protein sequence ID" value="OGM68741.1"/>
    <property type="molecule type" value="Genomic_DNA"/>
</dbReference>
<organism evidence="1 2">
    <name type="scientific">Candidatus Woesebacteria bacterium RIFCSPLOWO2_01_FULL_44_14</name>
    <dbReference type="NCBI Taxonomy" id="1802525"/>
    <lineage>
        <taxon>Bacteria</taxon>
        <taxon>Candidatus Woeseibacteriota</taxon>
    </lineage>
</organism>
<sequence>MELAEQKSLELNGQKYLKVFGQSISSYRITYLPMVQDLVEKENLGKVSFLSTKYVQEIKDPHSFTPAYLDKIPKDGEALRNLCKLIEVSIDDIGIMRSSLMFGQPVKRHELDFGIYGREKSRRAYEVLEKARISGVITNASDYHHLPFHYEGVVFDPQFGEMDGEVNPIDGARIEIIREISDLNVIIDRRKFFLQ</sequence>
<evidence type="ECO:0000313" key="1">
    <source>
        <dbReference type="EMBL" id="OGM68741.1"/>
    </source>
</evidence>
<dbReference type="AlphaFoldDB" id="A0A1F8BXA6"/>
<comment type="caution">
    <text evidence="1">The sequence shown here is derived from an EMBL/GenBank/DDBJ whole genome shotgun (WGS) entry which is preliminary data.</text>
</comment>
<proteinExistence type="predicted"/>
<name>A0A1F8BXA6_9BACT</name>
<reference evidence="1 2" key="1">
    <citation type="journal article" date="2016" name="Nat. Commun.">
        <title>Thousands of microbial genomes shed light on interconnected biogeochemical processes in an aquifer system.</title>
        <authorList>
            <person name="Anantharaman K."/>
            <person name="Brown C.T."/>
            <person name="Hug L.A."/>
            <person name="Sharon I."/>
            <person name="Castelle C.J."/>
            <person name="Probst A.J."/>
            <person name="Thomas B.C."/>
            <person name="Singh A."/>
            <person name="Wilkins M.J."/>
            <person name="Karaoz U."/>
            <person name="Brodie E.L."/>
            <person name="Williams K.H."/>
            <person name="Hubbard S.S."/>
            <person name="Banfield J.F."/>
        </authorList>
    </citation>
    <scope>NUCLEOTIDE SEQUENCE [LARGE SCALE GENOMIC DNA]</scope>
</reference>
<dbReference type="STRING" id="1802525.A2975_05585"/>
<protein>
    <submittedName>
        <fullName evidence="1">Uncharacterized protein</fullName>
    </submittedName>
</protein>
<dbReference type="Proteomes" id="UP000178429">
    <property type="component" value="Unassembled WGS sequence"/>
</dbReference>
<gene>
    <name evidence="1" type="ORF">A2975_05585</name>
</gene>